<dbReference type="RefSeq" id="WP_097153758.1">
    <property type="nucleotide sequence ID" value="NZ_OBEL01000002.1"/>
</dbReference>
<dbReference type="Gene3D" id="1.10.10.1400">
    <property type="entry name" value="Terminase, small subunit, N-terminal DNA-binding domain, HTH motif"/>
    <property type="match status" value="1"/>
</dbReference>
<sequence length="186" mass="20943">MTKSERKKADKQTSLTDKQKRFCEEYAKDLNATQAAIRAGYAEKTAYSSGPRLLNHPAIKQELAERTKQTMQELSTKGLDISVEKTLQAIAQVAFSDIRTMFDENGDLIPPKDWDDDTAASVAALDITTTERARGEVKHVAKIKSADRLRALDMLARYHSLYSDSIHVTLTDDLAARLRRAKERMK</sequence>
<protein>
    <submittedName>
        <fullName evidence="3">Phage terminase small subunit</fullName>
    </submittedName>
</protein>
<evidence type="ECO:0000256" key="2">
    <source>
        <dbReference type="ARBA" id="ARBA00023219"/>
    </source>
</evidence>
<reference evidence="3 4" key="1">
    <citation type="submission" date="2017-09" db="EMBL/GenBank/DDBJ databases">
        <authorList>
            <person name="Ehlers B."/>
            <person name="Leendertz F.H."/>
        </authorList>
    </citation>
    <scope>NUCLEOTIDE SEQUENCE [LARGE SCALE GENOMIC DNA]</scope>
    <source>
        <strain evidence="3 4">DSM 18289</strain>
    </source>
</reference>
<dbReference type="GO" id="GO:0051276">
    <property type="term" value="P:chromosome organization"/>
    <property type="evidence" value="ECO:0007669"/>
    <property type="project" value="InterPro"/>
</dbReference>
<dbReference type="Pfam" id="PF03592">
    <property type="entry name" value="Terminase_2"/>
    <property type="match status" value="1"/>
</dbReference>
<organism evidence="3 4">
    <name type="scientific">Cohaesibacter gelatinilyticus</name>
    <dbReference type="NCBI Taxonomy" id="372072"/>
    <lineage>
        <taxon>Bacteria</taxon>
        <taxon>Pseudomonadati</taxon>
        <taxon>Pseudomonadota</taxon>
        <taxon>Alphaproteobacteria</taxon>
        <taxon>Hyphomicrobiales</taxon>
        <taxon>Cohaesibacteraceae</taxon>
    </lineage>
</organism>
<name>A0A285PCD5_9HYPH</name>
<keyword evidence="1" id="KW-1188">Viral release from host cell</keyword>
<proteinExistence type="predicted"/>
<dbReference type="AlphaFoldDB" id="A0A285PCD5"/>
<evidence type="ECO:0000256" key="1">
    <source>
        <dbReference type="ARBA" id="ARBA00022612"/>
    </source>
</evidence>
<evidence type="ECO:0000313" key="4">
    <source>
        <dbReference type="Proteomes" id="UP000219439"/>
    </source>
</evidence>
<dbReference type="InterPro" id="IPR038713">
    <property type="entry name" value="Terminase_Gp1_N_sf"/>
</dbReference>
<dbReference type="Proteomes" id="UP000219439">
    <property type="component" value="Unassembled WGS sequence"/>
</dbReference>
<gene>
    <name evidence="3" type="ORF">SAMN06265368_2490</name>
</gene>
<evidence type="ECO:0000313" key="3">
    <source>
        <dbReference type="EMBL" id="SNZ19405.1"/>
    </source>
</evidence>
<dbReference type="PANTHER" id="PTHR41328">
    <property type="entry name" value="TERMINASE SMALL SUBUNIT-RELATED"/>
    <property type="match status" value="1"/>
</dbReference>
<dbReference type="InterPro" id="IPR005335">
    <property type="entry name" value="Terminase_ssu"/>
</dbReference>
<dbReference type="PANTHER" id="PTHR41328:SF2">
    <property type="entry name" value="TERMINASE SMALL SUBUNIT"/>
    <property type="match status" value="1"/>
</dbReference>
<dbReference type="OrthoDB" id="8227562at2"/>
<dbReference type="InterPro" id="IPR052404">
    <property type="entry name" value="SPP1-like_terminase"/>
</dbReference>
<accession>A0A285PCD5</accession>
<keyword evidence="2" id="KW-0231">Viral genome packaging</keyword>
<dbReference type="EMBL" id="OBEL01000002">
    <property type="protein sequence ID" value="SNZ19405.1"/>
    <property type="molecule type" value="Genomic_DNA"/>
</dbReference>
<keyword evidence="4" id="KW-1185">Reference proteome</keyword>